<feature type="compositionally biased region" description="Pro residues" evidence="1">
    <location>
        <begin position="186"/>
        <end position="207"/>
    </location>
</feature>
<evidence type="ECO:0000313" key="2">
    <source>
        <dbReference type="EMBL" id="ORY43488.1"/>
    </source>
</evidence>
<evidence type="ECO:0000256" key="1">
    <source>
        <dbReference type="SAM" id="MobiDB-lite"/>
    </source>
</evidence>
<proteinExistence type="predicted"/>
<reference evidence="2 3" key="1">
    <citation type="submission" date="2016-07" db="EMBL/GenBank/DDBJ databases">
        <title>Pervasive Adenine N6-methylation of Active Genes in Fungi.</title>
        <authorList>
            <consortium name="DOE Joint Genome Institute"/>
            <person name="Mondo S.J."/>
            <person name="Dannebaum R.O."/>
            <person name="Kuo R.C."/>
            <person name="Labutti K."/>
            <person name="Haridas S."/>
            <person name="Kuo A."/>
            <person name="Salamov A."/>
            <person name="Ahrendt S.R."/>
            <person name="Lipzen A."/>
            <person name="Sullivan W."/>
            <person name="Andreopoulos W.B."/>
            <person name="Clum A."/>
            <person name="Lindquist E."/>
            <person name="Daum C."/>
            <person name="Ramamoorthy G.K."/>
            <person name="Gryganskyi A."/>
            <person name="Culley D."/>
            <person name="Magnuson J.K."/>
            <person name="James T.Y."/>
            <person name="O'Malley M.A."/>
            <person name="Stajich J.E."/>
            <person name="Spatafora J.W."/>
            <person name="Visel A."/>
            <person name="Grigoriev I.V."/>
        </authorList>
    </citation>
    <scope>NUCLEOTIDE SEQUENCE [LARGE SCALE GENOMIC DNA]</scope>
    <source>
        <strain evidence="2 3">JEL800</strain>
    </source>
</reference>
<keyword evidence="3" id="KW-1185">Reference proteome</keyword>
<dbReference type="EMBL" id="MCGO01000025">
    <property type="protein sequence ID" value="ORY43488.1"/>
    <property type="molecule type" value="Genomic_DNA"/>
</dbReference>
<dbReference type="OrthoDB" id="2167521at2759"/>
<sequence>MVLERVLESTGLKTSLDGNTDKEILRTAIFRRGMARQNLQDYSGALRDYHSTMDSFKADNEQSSVLSIQDVERKIRTAQRMQAQTEYDKKLVSYMYNTQSCKERPTKSNNLFTLANDSDSEDEAITTTHQIRNLLLSHLTKIITSIESHHEDTLQQDWTPNSIGILDPDTIHTTTRSQNSSAFPHINPPSNPNNVPPPPRLHPPPQKRPNLPFINPHPPPLLTSSLPTTSPSPNTLTLSQTSSLTDILAAALESTQNFDPTQEMSPFLLPTRSGLCRVFFGRGVFGCGCGGWEGWTGCG</sequence>
<comment type="caution">
    <text evidence="2">The sequence shown here is derived from an EMBL/GenBank/DDBJ whole genome shotgun (WGS) entry which is preliminary data.</text>
</comment>
<gene>
    <name evidence="2" type="ORF">BCR33DRAFT_262431</name>
</gene>
<protein>
    <submittedName>
        <fullName evidence="2">Uncharacterized protein</fullName>
    </submittedName>
</protein>
<feature type="region of interest" description="Disordered" evidence="1">
    <location>
        <begin position="165"/>
        <end position="235"/>
    </location>
</feature>
<feature type="compositionally biased region" description="Low complexity" evidence="1">
    <location>
        <begin position="222"/>
        <end position="235"/>
    </location>
</feature>
<dbReference type="Proteomes" id="UP000193642">
    <property type="component" value="Unassembled WGS sequence"/>
</dbReference>
<name>A0A1Y2C8Y7_9FUNG</name>
<accession>A0A1Y2C8Y7</accession>
<dbReference type="AlphaFoldDB" id="A0A1Y2C8Y7"/>
<evidence type="ECO:0000313" key="3">
    <source>
        <dbReference type="Proteomes" id="UP000193642"/>
    </source>
</evidence>
<organism evidence="2 3">
    <name type="scientific">Rhizoclosmatium globosum</name>
    <dbReference type="NCBI Taxonomy" id="329046"/>
    <lineage>
        <taxon>Eukaryota</taxon>
        <taxon>Fungi</taxon>
        <taxon>Fungi incertae sedis</taxon>
        <taxon>Chytridiomycota</taxon>
        <taxon>Chytridiomycota incertae sedis</taxon>
        <taxon>Chytridiomycetes</taxon>
        <taxon>Chytridiales</taxon>
        <taxon>Chytriomycetaceae</taxon>
        <taxon>Rhizoclosmatium</taxon>
    </lineage>
</organism>
<feature type="compositionally biased region" description="Polar residues" evidence="1">
    <location>
        <begin position="171"/>
        <end position="182"/>
    </location>
</feature>